<evidence type="ECO:0000256" key="1">
    <source>
        <dbReference type="SAM" id="MobiDB-lite"/>
    </source>
</evidence>
<dbReference type="AlphaFoldDB" id="U4KV79"/>
<dbReference type="Proteomes" id="UP000018144">
    <property type="component" value="Unassembled WGS sequence"/>
</dbReference>
<evidence type="ECO:0000313" key="2">
    <source>
        <dbReference type="EMBL" id="CCX04786.1"/>
    </source>
</evidence>
<accession>U4KV79</accession>
<feature type="region of interest" description="Disordered" evidence="1">
    <location>
        <begin position="23"/>
        <end position="47"/>
    </location>
</feature>
<keyword evidence="3" id="KW-1185">Reference proteome</keyword>
<protein>
    <submittedName>
        <fullName evidence="2">Uncharacterized protein</fullName>
    </submittedName>
</protein>
<name>U4KV79_PYROM</name>
<organism evidence="2 3">
    <name type="scientific">Pyronema omphalodes (strain CBS 100304)</name>
    <name type="common">Pyronema confluens</name>
    <dbReference type="NCBI Taxonomy" id="1076935"/>
    <lineage>
        <taxon>Eukaryota</taxon>
        <taxon>Fungi</taxon>
        <taxon>Dikarya</taxon>
        <taxon>Ascomycota</taxon>
        <taxon>Pezizomycotina</taxon>
        <taxon>Pezizomycetes</taxon>
        <taxon>Pezizales</taxon>
        <taxon>Pyronemataceae</taxon>
        <taxon>Pyronema</taxon>
    </lineage>
</organism>
<gene>
    <name evidence="2" type="ORF">PCON_03677</name>
</gene>
<sequence>MFPTHAETRHFVNGSRILMPFAHQNTASRNHSKHGSQSYKCNTEEAS</sequence>
<evidence type="ECO:0000313" key="3">
    <source>
        <dbReference type="Proteomes" id="UP000018144"/>
    </source>
</evidence>
<reference evidence="2 3" key="1">
    <citation type="journal article" date="2013" name="PLoS Genet.">
        <title>The genome and development-dependent transcriptomes of Pyronema confluens: a window into fungal evolution.</title>
        <authorList>
            <person name="Traeger S."/>
            <person name="Altegoer F."/>
            <person name="Freitag M."/>
            <person name="Gabaldon T."/>
            <person name="Kempken F."/>
            <person name="Kumar A."/>
            <person name="Marcet-Houben M."/>
            <person name="Poggeler S."/>
            <person name="Stajich J.E."/>
            <person name="Nowrousian M."/>
        </authorList>
    </citation>
    <scope>NUCLEOTIDE SEQUENCE [LARGE SCALE GENOMIC DNA]</scope>
    <source>
        <strain evidence="3">CBS 100304</strain>
        <tissue evidence="2">Vegetative mycelium</tissue>
    </source>
</reference>
<proteinExistence type="predicted"/>
<dbReference type="EMBL" id="HF935217">
    <property type="protein sequence ID" value="CCX04786.1"/>
    <property type="molecule type" value="Genomic_DNA"/>
</dbReference>